<keyword evidence="2 4" id="KW-0862">Zinc</keyword>
<evidence type="ECO:0000256" key="2">
    <source>
        <dbReference type="ARBA" id="ARBA00022833"/>
    </source>
</evidence>
<comment type="caution">
    <text evidence="6">The sequence shown here is derived from an EMBL/GenBank/DDBJ whole genome shotgun (WGS) entry which is preliminary data.</text>
</comment>
<keyword evidence="3" id="KW-0560">Oxidoreductase</keyword>
<comment type="similarity">
    <text evidence="4">Belongs to the zinc-containing alcohol dehydrogenase family.</text>
</comment>
<dbReference type="InterPro" id="IPR013149">
    <property type="entry name" value="ADH-like_C"/>
</dbReference>
<dbReference type="Gene3D" id="3.90.180.10">
    <property type="entry name" value="Medium-chain alcohol dehydrogenases, catalytic domain"/>
    <property type="match status" value="1"/>
</dbReference>
<dbReference type="SUPFAM" id="SSF50129">
    <property type="entry name" value="GroES-like"/>
    <property type="match status" value="1"/>
</dbReference>
<dbReference type="InterPro" id="IPR036291">
    <property type="entry name" value="NAD(P)-bd_dom_sf"/>
</dbReference>
<comment type="cofactor">
    <cofactor evidence="4">
        <name>Zn(2+)</name>
        <dbReference type="ChEBI" id="CHEBI:29105"/>
    </cofactor>
</comment>
<evidence type="ECO:0000313" key="7">
    <source>
        <dbReference type="Proteomes" id="UP000247523"/>
    </source>
</evidence>
<dbReference type="InterPro" id="IPR011032">
    <property type="entry name" value="GroES-like_sf"/>
</dbReference>
<name>A0A318EJ62_9FIRM</name>
<dbReference type="PANTHER" id="PTHR43401:SF2">
    <property type="entry name" value="L-THREONINE 3-DEHYDROGENASE"/>
    <property type="match status" value="1"/>
</dbReference>
<keyword evidence="1 4" id="KW-0479">Metal-binding</keyword>
<dbReference type="CDD" id="cd08234">
    <property type="entry name" value="threonine_DH_like"/>
    <property type="match status" value="1"/>
</dbReference>
<dbReference type="InterPro" id="IPR002328">
    <property type="entry name" value="ADH_Zn_CS"/>
</dbReference>
<dbReference type="SUPFAM" id="SSF51735">
    <property type="entry name" value="NAD(P)-binding Rossmann-fold domains"/>
    <property type="match status" value="1"/>
</dbReference>
<feature type="domain" description="Enoyl reductase (ER)" evidence="5">
    <location>
        <begin position="10"/>
        <end position="338"/>
    </location>
</feature>
<dbReference type="AlphaFoldDB" id="A0A318EJ62"/>
<dbReference type="SMART" id="SM00829">
    <property type="entry name" value="PKS_ER"/>
    <property type="match status" value="1"/>
</dbReference>
<dbReference type="InterPro" id="IPR020843">
    <property type="entry name" value="ER"/>
</dbReference>
<protein>
    <submittedName>
        <fullName evidence="6">2-desacetyl-2-hydroxyethyl bacteriochlorophyllide A dehydrogenase</fullName>
    </submittedName>
</protein>
<reference evidence="6 7" key="1">
    <citation type="submission" date="2018-05" db="EMBL/GenBank/DDBJ databases">
        <title>Genomic Encyclopedia of Type Strains, Phase IV (KMG-IV): sequencing the most valuable type-strain genomes for metagenomic binning, comparative biology and taxonomic classification.</title>
        <authorList>
            <person name="Goeker M."/>
        </authorList>
    </citation>
    <scope>NUCLEOTIDE SEQUENCE [LARGE SCALE GENOMIC DNA]</scope>
    <source>
        <strain evidence="6 7">DSM 28816</strain>
    </source>
</reference>
<evidence type="ECO:0000256" key="4">
    <source>
        <dbReference type="RuleBase" id="RU361277"/>
    </source>
</evidence>
<evidence type="ECO:0000256" key="3">
    <source>
        <dbReference type="ARBA" id="ARBA00023002"/>
    </source>
</evidence>
<evidence type="ECO:0000313" key="6">
    <source>
        <dbReference type="EMBL" id="PXV87728.1"/>
    </source>
</evidence>
<evidence type="ECO:0000256" key="1">
    <source>
        <dbReference type="ARBA" id="ARBA00022723"/>
    </source>
</evidence>
<accession>A0A318EJ62</accession>
<dbReference type="Pfam" id="PF00107">
    <property type="entry name" value="ADH_zinc_N"/>
    <property type="match status" value="1"/>
</dbReference>
<dbReference type="Pfam" id="PF08240">
    <property type="entry name" value="ADH_N"/>
    <property type="match status" value="1"/>
</dbReference>
<dbReference type="Gene3D" id="3.40.50.720">
    <property type="entry name" value="NAD(P)-binding Rossmann-like Domain"/>
    <property type="match status" value="1"/>
</dbReference>
<dbReference type="GO" id="GO:0008270">
    <property type="term" value="F:zinc ion binding"/>
    <property type="evidence" value="ECO:0007669"/>
    <property type="project" value="InterPro"/>
</dbReference>
<dbReference type="EMBL" id="QICS01000009">
    <property type="protein sequence ID" value="PXV87728.1"/>
    <property type="molecule type" value="Genomic_DNA"/>
</dbReference>
<dbReference type="Proteomes" id="UP000247523">
    <property type="component" value="Unassembled WGS sequence"/>
</dbReference>
<evidence type="ECO:0000259" key="5">
    <source>
        <dbReference type="SMART" id="SM00829"/>
    </source>
</evidence>
<organism evidence="6 7">
    <name type="scientific">Lachnotalea glycerini</name>
    <dbReference type="NCBI Taxonomy" id="1763509"/>
    <lineage>
        <taxon>Bacteria</taxon>
        <taxon>Bacillati</taxon>
        <taxon>Bacillota</taxon>
        <taxon>Clostridia</taxon>
        <taxon>Lachnospirales</taxon>
        <taxon>Lachnospiraceae</taxon>
        <taxon>Lachnotalea</taxon>
    </lineage>
</organism>
<proteinExistence type="inferred from homology"/>
<dbReference type="PANTHER" id="PTHR43401">
    <property type="entry name" value="L-THREONINE 3-DEHYDROGENASE"/>
    <property type="match status" value="1"/>
</dbReference>
<gene>
    <name evidence="6" type="ORF">C8E03_10918</name>
</gene>
<dbReference type="GO" id="GO:0016491">
    <property type="term" value="F:oxidoreductase activity"/>
    <property type="evidence" value="ECO:0007669"/>
    <property type="project" value="UniProtKB-KW"/>
</dbReference>
<dbReference type="InterPro" id="IPR050129">
    <property type="entry name" value="Zn_alcohol_dh"/>
</dbReference>
<sequence length="342" mass="37015">MKMKALVYKGARDLCIEEIEIPQIGETDVLIKVKYCGVCGTDIHIYNGDGGAFEVMPPLVMGHEFSGIVEKIGSKVTKVKIGDLVTVDPNDMCGECYYCKNAMEQFCENVVGIGTTVNGGFAEYCVVCEKQVFPFKDGMDALTASMTEPVSCCIHGIDLCNIKLGDEVLIIGGGPIGLILLQLAKMAGASKVILSEPVAVKRELALKLGADLTINPLTEDTTAILKSECNNINTVIECVGNINTISNAIEWAGKGATVMMYGLTGPKAQLTIKPDVVFKKELKLTSSFINPYTAQRTIALLESGKLNVKELISDIVELEDCVKVFEDEEYRRKGKVVIKIGN</sequence>
<dbReference type="InterPro" id="IPR013154">
    <property type="entry name" value="ADH-like_N"/>
</dbReference>
<dbReference type="PROSITE" id="PS00059">
    <property type="entry name" value="ADH_ZINC"/>
    <property type="match status" value="1"/>
</dbReference>